<protein>
    <submittedName>
        <fullName evidence="2">Uncharacterized protein</fullName>
    </submittedName>
</protein>
<gene>
    <name evidence="2" type="ordered locus">AMED_7114</name>
</gene>
<feature type="region of interest" description="Disordered" evidence="1">
    <location>
        <begin position="1"/>
        <end position="41"/>
    </location>
</feature>
<feature type="region of interest" description="Disordered" evidence="1">
    <location>
        <begin position="212"/>
        <end position="245"/>
    </location>
</feature>
<reference evidence="2 3" key="1">
    <citation type="journal article" date="2010" name="Cell Res.">
        <title>Complete genome sequence of the rifamycin SV-producing Amycolatopsis mediterranei U32 revealed its genetic characteristics in phylogeny and metabolism.</title>
        <authorList>
            <person name="Zhao W."/>
            <person name="Zhong Y."/>
            <person name="Yuan H."/>
            <person name="Wang J."/>
            <person name="Zheng H."/>
            <person name="Wang Y."/>
            <person name="Cen X."/>
            <person name="Xu F."/>
            <person name="Bai J."/>
            <person name="Han X."/>
            <person name="Lu G."/>
            <person name="Zhu Y."/>
            <person name="Shao Z."/>
            <person name="Yan H."/>
            <person name="Li C."/>
            <person name="Peng N."/>
            <person name="Zhang Z."/>
            <person name="Zhang Y."/>
            <person name="Lin W."/>
            <person name="Fan Y."/>
            <person name="Qin Z."/>
            <person name="Hu Y."/>
            <person name="Zhu B."/>
            <person name="Wang S."/>
            <person name="Ding X."/>
            <person name="Zhao G.P."/>
        </authorList>
    </citation>
    <scope>NUCLEOTIDE SEQUENCE [LARGE SCALE GENOMIC DNA]</scope>
    <source>
        <strain evidence="3">U-32</strain>
    </source>
</reference>
<organism evidence="2 3">
    <name type="scientific">Amycolatopsis mediterranei (strain U-32)</name>
    <dbReference type="NCBI Taxonomy" id="749927"/>
    <lineage>
        <taxon>Bacteria</taxon>
        <taxon>Bacillati</taxon>
        <taxon>Actinomycetota</taxon>
        <taxon>Actinomycetes</taxon>
        <taxon>Pseudonocardiales</taxon>
        <taxon>Pseudonocardiaceae</taxon>
        <taxon>Amycolatopsis</taxon>
    </lineage>
</organism>
<dbReference type="eggNOG" id="COG1813">
    <property type="taxonomic scope" value="Bacteria"/>
</dbReference>
<name>A0A0H3DF44_AMYMU</name>
<dbReference type="GeneID" id="92874764"/>
<feature type="compositionally biased region" description="Low complexity" evidence="1">
    <location>
        <begin position="212"/>
        <end position="238"/>
    </location>
</feature>
<dbReference type="PATRIC" id="fig|749927.5.peg.7396"/>
<dbReference type="AlphaFoldDB" id="A0A0H3DF44"/>
<feature type="compositionally biased region" description="Basic residues" evidence="1">
    <location>
        <begin position="31"/>
        <end position="41"/>
    </location>
</feature>
<evidence type="ECO:0000313" key="3">
    <source>
        <dbReference type="Proteomes" id="UP000000328"/>
    </source>
</evidence>
<dbReference type="Proteomes" id="UP000000328">
    <property type="component" value="Chromosome"/>
</dbReference>
<evidence type="ECO:0000313" key="2">
    <source>
        <dbReference type="EMBL" id="ADJ48832.1"/>
    </source>
</evidence>
<dbReference type="RefSeq" id="WP_013228877.1">
    <property type="nucleotide sequence ID" value="NC_014318.1"/>
</dbReference>
<dbReference type="eggNOG" id="COG0457">
    <property type="taxonomic scope" value="Bacteria"/>
</dbReference>
<accession>A0A0H3DF44</accession>
<evidence type="ECO:0000256" key="1">
    <source>
        <dbReference type="SAM" id="MobiDB-lite"/>
    </source>
</evidence>
<dbReference type="OrthoDB" id="5184419at2"/>
<sequence length="245" mass="25752">MRTLRDGLEPLRPCHGLSGLPSRDHQPFPTTRRRTPGTSPGHRHIACALRLPFHLFGVTDADDADFAALVQFGDSVIRLAEIARQSGWVVEAVNDLWPLAARLEARAAEGRLERETLYLLASARLALGVSLGTVLPEERLPSAVAWTGKALVLAQHLDDDRFLAGTLRMHGNELRKAGRVRAAAARLESAVALSATPAGQGAASALLARAAGDAGLPNSSPKPSKAAGSGSARGLAANCCSTPSR</sequence>
<dbReference type="HOGENOM" id="CLU_1131744_0_0_11"/>
<proteinExistence type="predicted"/>
<dbReference type="KEGG" id="amd:AMED_7114"/>
<dbReference type="EMBL" id="CP002000">
    <property type="protein sequence ID" value="ADJ48832.1"/>
    <property type="molecule type" value="Genomic_DNA"/>
</dbReference>